<feature type="active site" evidence="4">
    <location>
        <position position="36"/>
    </location>
</feature>
<reference evidence="6 7" key="1">
    <citation type="submission" date="2019-08" db="EMBL/GenBank/DDBJ databases">
        <title>Genome of Phaeodactylibacter luteus.</title>
        <authorList>
            <person name="Bowman J.P."/>
        </authorList>
    </citation>
    <scope>NUCLEOTIDE SEQUENCE [LARGE SCALE GENOMIC DNA]</scope>
    <source>
        <strain evidence="6 7">KCTC 42180</strain>
    </source>
</reference>
<dbReference type="InterPro" id="IPR036249">
    <property type="entry name" value="Thioredoxin-like_sf"/>
</dbReference>
<dbReference type="Proteomes" id="UP000321580">
    <property type="component" value="Unassembled WGS sequence"/>
</dbReference>
<name>A0A5C6RHW5_9BACT</name>
<proteinExistence type="inferred from homology"/>
<keyword evidence="7" id="KW-1185">Reference proteome</keyword>
<evidence type="ECO:0000256" key="2">
    <source>
        <dbReference type="ARBA" id="ARBA00022559"/>
    </source>
</evidence>
<evidence type="ECO:0000256" key="5">
    <source>
        <dbReference type="RuleBase" id="RU000499"/>
    </source>
</evidence>
<evidence type="ECO:0000256" key="4">
    <source>
        <dbReference type="PIRSR" id="PIRSR000303-1"/>
    </source>
</evidence>
<protein>
    <recommendedName>
        <fullName evidence="5">Glutathione peroxidase</fullName>
    </recommendedName>
</protein>
<comment type="similarity">
    <text evidence="1 5">Belongs to the glutathione peroxidase family.</text>
</comment>
<dbReference type="EMBL" id="VOOR01000046">
    <property type="protein sequence ID" value="TXB61767.1"/>
    <property type="molecule type" value="Genomic_DNA"/>
</dbReference>
<dbReference type="CDD" id="cd00340">
    <property type="entry name" value="GSH_Peroxidase"/>
    <property type="match status" value="1"/>
</dbReference>
<dbReference type="InterPro" id="IPR029759">
    <property type="entry name" value="GPX_AS"/>
</dbReference>
<dbReference type="PANTHER" id="PTHR11592:SF134">
    <property type="entry name" value="PHOSPHOLIPID HYDROPEROXIDE GLUTATHIONE PEROXIDASE"/>
    <property type="match status" value="1"/>
</dbReference>
<keyword evidence="2 5" id="KW-0575">Peroxidase</keyword>
<dbReference type="PIRSF" id="PIRSF000303">
    <property type="entry name" value="Glutathion_perox"/>
    <property type="match status" value="1"/>
</dbReference>
<dbReference type="PANTHER" id="PTHR11592">
    <property type="entry name" value="GLUTATHIONE PEROXIDASE"/>
    <property type="match status" value="1"/>
</dbReference>
<dbReference type="Pfam" id="PF00255">
    <property type="entry name" value="GSHPx"/>
    <property type="match status" value="1"/>
</dbReference>
<comment type="caution">
    <text evidence="6">The sequence shown here is derived from an EMBL/GenBank/DDBJ whole genome shotgun (WGS) entry which is preliminary data.</text>
</comment>
<dbReference type="PROSITE" id="PS51355">
    <property type="entry name" value="GLUTATHIONE_PEROXID_3"/>
    <property type="match status" value="1"/>
</dbReference>
<dbReference type="SUPFAM" id="SSF52833">
    <property type="entry name" value="Thioredoxin-like"/>
    <property type="match status" value="1"/>
</dbReference>
<dbReference type="GO" id="GO:0006979">
    <property type="term" value="P:response to oxidative stress"/>
    <property type="evidence" value="ECO:0007669"/>
    <property type="project" value="InterPro"/>
</dbReference>
<dbReference type="OrthoDB" id="9789406at2"/>
<evidence type="ECO:0000313" key="7">
    <source>
        <dbReference type="Proteomes" id="UP000321580"/>
    </source>
</evidence>
<dbReference type="InterPro" id="IPR000889">
    <property type="entry name" value="Glutathione_peroxidase"/>
</dbReference>
<accession>A0A5C6RHW5</accession>
<dbReference type="PROSITE" id="PS00460">
    <property type="entry name" value="GLUTATHIONE_PEROXID_1"/>
    <property type="match status" value="1"/>
</dbReference>
<dbReference type="RefSeq" id="WP_147168875.1">
    <property type="nucleotide sequence ID" value="NZ_VOOR01000046.1"/>
</dbReference>
<dbReference type="PRINTS" id="PR01011">
    <property type="entry name" value="GLUTPROXDASE"/>
</dbReference>
<sequence>MNSIHQFKVEGINGGLIDFSEFSGKKILVVNVASACGYTPQYGPLQELHEQYGSQVAVIGFPCNDFGGQEPGSPEEIQQFCERNFGVTFLLSAKIKITGEPHPIYAWLQHKSQNGVMDSEVKWNFHKFLLNEAGELQQAYPSSVSPIDERILEWAAQ</sequence>
<gene>
    <name evidence="6" type="ORF">FRY97_17565</name>
</gene>
<organism evidence="6 7">
    <name type="scientific">Phaeodactylibacter luteus</name>
    <dbReference type="NCBI Taxonomy" id="1564516"/>
    <lineage>
        <taxon>Bacteria</taxon>
        <taxon>Pseudomonadati</taxon>
        <taxon>Bacteroidota</taxon>
        <taxon>Saprospiria</taxon>
        <taxon>Saprospirales</taxon>
        <taxon>Haliscomenobacteraceae</taxon>
        <taxon>Phaeodactylibacter</taxon>
    </lineage>
</organism>
<dbReference type="GO" id="GO:0004601">
    <property type="term" value="F:peroxidase activity"/>
    <property type="evidence" value="ECO:0007669"/>
    <property type="project" value="UniProtKB-KW"/>
</dbReference>
<evidence type="ECO:0000256" key="1">
    <source>
        <dbReference type="ARBA" id="ARBA00006926"/>
    </source>
</evidence>
<evidence type="ECO:0000256" key="3">
    <source>
        <dbReference type="ARBA" id="ARBA00023002"/>
    </source>
</evidence>
<keyword evidence="3 5" id="KW-0560">Oxidoreductase</keyword>
<evidence type="ECO:0000313" key="6">
    <source>
        <dbReference type="EMBL" id="TXB61767.1"/>
    </source>
</evidence>
<dbReference type="Gene3D" id="3.40.30.10">
    <property type="entry name" value="Glutaredoxin"/>
    <property type="match status" value="1"/>
</dbReference>
<dbReference type="AlphaFoldDB" id="A0A5C6RHW5"/>